<reference evidence="3" key="1">
    <citation type="journal article" date="2019" name="Int. J. Syst. Evol. Microbiol.">
        <title>The Global Catalogue of Microorganisms (GCM) 10K type strain sequencing project: providing services to taxonomists for standard genome sequencing and annotation.</title>
        <authorList>
            <consortium name="The Broad Institute Genomics Platform"/>
            <consortium name="The Broad Institute Genome Sequencing Center for Infectious Disease"/>
            <person name="Wu L."/>
            <person name="Ma J."/>
        </authorList>
    </citation>
    <scope>NUCLEOTIDE SEQUENCE [LARGE SCALE GENOMIC DNA]</scope>
    <source>
        <strain evidence="3">CCUG 57942</strain>
    </source>
</reference>
<dbReference type="Proteomes" id="UP001597389">
    <property type="component" value="Unassembled WGS sequence"/>
</dbReference>
<accession>A0ABW4Z5U9</accession>
<keyword evidence="1" id="KW-1133">Transmembrane helix</keyword>
<sequence length="659" mass="73390">MSDKNDLPPMPDWVNETCSTLGLTESNAPNEILHRAGDVADRLAPDTRRMWTWILAFQGAAVLIPLFWLLVVRERWEVSYTAFAVTSCTLFMIGICWWLRWRGMQHSWIRTRLITEIARSAEITHGTSPEATIQALNNSPSLQPIAQWTLAGTHSQNLPIEEQKQKYLTGRIEDQLAYYRGKRSDATRERKQLSKVVTISLDAALFMAVAGLAIALRPESTRWLQYSNSDYMLGFVGAALPLVAILAQLRGFYFDIDRRVGRYAQQIEYLSRAKELVTEASSEDELHEHITETERCLLGEVVEWFYKAEHSEPYYRAQTQESKQDNARELAIGAEPTLFKRIVRGMSISAGFVGRVIIGRVLVVALSVVVTTALIHYKRAPEDPRIHSSLSQDDGRLLSPVDSSPYKAWEPTPEATQVGFVLIAHGLHDGVEMEATGEHWMTQMHLALHANGQAAKRQSPDICLVDWNHAAVPSSHPSGSLDSLGLDLIGMPEEAASMLADISMIRSRGEQIGELVGFKIARAIRNGTLKRDQPMHFIGHSAGGFVVLNAARVLIDLGLAPDDLRITMLDTPLPVKEHLAEVAKSYPVDFYCTSAFAKGVPENGFDGLKFSRFDISPPAGTDPYKAAHSYAWRWFIDSIGASNIKEGFSRSSFATSTNN</sequence>
<dbReference type="SUPFAM" id="SSF53474">
    <property type="entry name" value="alpha/beta-Hydrolases"/>
    <property type="match status" value="1"/>
</dbReference>
<keyword evidence="3" id="KW-1185">Reference proteome</keyword>
<feature type="transmembrane region" description="Helical" evidence="1">
    <location>
        <begin position="51"/>
        <end position="72"/>
    </location>
</feature>
<keyword evidence="1" id="KW-0812">Transmembrane</keyword>
<dbReference type="Gene3D" id="3.40.50.1820">
    <property type="entry name" value="alpha/beta hydrolase"/>
    <property type="match status" value="1"/>
</dbReference>
<organism evidence="2 3">
    <name type="scientific">Rubritalea tangerina</name>
    <dbReference type="NCBI Taxonomy" id="430798"/>
    <lineage>
        <taxon>Bacteria</taxon>
        <taxon>Pseudomonadati</taxon>
        <taxon>Verrucomicrobiota</taxon>
        <taxon>Verrucomicrobiia</taxon>
        <taxon>Verrucomicrobiales</taxon>
        <taxon>Rubritaleaceae</taxon>
        <taxon>Rubritalea</taxon>
    </lineage>
</organism>
<keyword evidence="1" id="KW-0472">Membrane</keyword>
<name>A0ABW4Z5U9_9BACT</name>
<feature type="transmembrane region" description="Helical" evidence="1">
    <location>
        <begin position="352"/>
        <end position="377"/>
    </location>
</feature>
<evidence type="ECO:0000313" key="2">
    <source>
        <dbReference type="EMBL" id="MFD2157361.1"/>
    </source>
</evidence>
<feature type="transmembrane region" description="Helical" evidence="1">
    <location>
        <begin position="78"/>
        <end position="99"/>
    </location>
</feature>
<feature type="transmembrane region" description="Helical" evidence="1">
    <location>
        <begin position="231"/>
        <end position="253"/>
    </location>
</feature>
<feature type="transmembrane region" description="Helical" evidence="1">
    <location>
        <begin position="196"/>
        <end position="216"/>
    </location>
</feature>
<gene>
    <name evidence="2" type="ORF">ACFSW8_00445</name>
</gene>
<comment type="caution">
    <text evidence="2">The sequence shown here is derived from an EMBL/GenBank/DDBJ whole genome shotgun (WGS) entry which is preliminary data.</text>
</comment>
<evidence type="ECO:0000256" key="1">
    <source>
        <dbReference type="SAM" id="Phobius"/>
    </source>
</evidence>
<dbReference type="EMBL" id="JBHUJB010000005">
    <property type="protein sequence ID" value="MFD2157361.1"/>
    <property type="molecule type" value="Genomic_DNA"/>
</dbReference>
<dbReference type="InterPro" id="IPR029058">
    <property type="entry name" value="AB_hydrolase_fold"/>
</dbReference>
<protein>
    <submittedName>
        <fullName evidence="2">Uncharacterized protein</fullName>
    </submittedName>
</protein>
<dbReference type="RefSeq" id="WP_377091276.1">
    <property type="nucleotide sequence ID" value="NZ_JBHSJL010000014.1"/>
</dbReference>
<proteinExistence type="predicted"/>
<evidence type="ECO:0000313" key="3">
    <source>
        <dbReference type="Proteomes" id="UP001597389"/>
    </source>
</evidence>